<name>A0A927MC39_9ACTN</name>
<proteinExistence type="predicted"/>
<dbReference type="Gene3D" id="3.40.50.300">
    <property type="entry name" value="P-loop containing nucleotide triphosphate hydrolases"/>
    <property type="match status" value="2"/>
</dbReference>
<organism evidence="2 3">
    <name type="scientific">Plantactinospora soyae</name>
    <dbReference type="NCBI Taxonomy" id="1544732"/>
    <lineage>
        <taxon>Bacteria</taxon>
        <taxon>Bacillati</taxon>
        <taxon>Actinomycetota</taxon>
        <taxon>Actinomycetes</taxon>
        <taxon>Micromonosporales</taxon>
        <taxon>Micromonosporaceae</taxon>
        <taxon>Plantactinospora</taxon>
    </lineage>
</organism>
<protein>
    <submittedName>
        <fullName evidence="2">Molybdopterin-guanine dinucleotide biosynthesis protein</fullName>
    </submittedName>
</protein>
<sequence length="410" mass="43879">MSGGRRGPLPVLWLYGPPGVGKTTVSWELFSQLSLAGIPTGYVDIDQLGMCYATPTSDEWAPEPASDPGRYRMKARNLDAVVANFQAAGARCLLVSGVVDSARGVDDALIPHAALTPCRLWAAPAALRQRIAGRGRPSDQVDEVLRYADALDRNGLAGVRVDTTGRSVADVVRLVRERTGWPDLGRPPEPPTDDGAEPARPGSGTANGPGRILWLCGPTAVGKSTVGWQLYERLSRAGLRTAFVDLDQIGFYRPAPAGDRDNHRLRAGNLAAVWQTFRASGAHRLIVVGPVDRAETVRTYTGVLPADTLTLCRLHAGPAQLTERIMLRVEGLVSTWGLAGDDLRGRSGALLRQVVDDATADAESLERTGVGDLRVDTDGRGVPDIAEEILRRVGWSGPDASRPGVQGERR</sequence>
<evidence type="ECO:0000256" key="1">
    <source>
        <dbReference type="SAM" id="MobiDB-lite"/>
    </source>
</evidence>
<dbReference type="SUPFAM" id="SSF52540">
    <property type="entry name" value="P-loop containing nucleoside triphosphate hydrolases"/>
    <property type="match status" value="2"/>
</dbReference>
<dbReference type="RefSeq" id="WP_192768029.1">
    <property type="nucleotide sequence ID" value="NZ_JADBEB010000001.1"/>
</dbReference>
<accession>A0A927MC39</accession>
<evidence type="ECO:0000313" key="3">
    <source>
        <dbReference type="Proteomes" id="UP000649753"/>
    </source>
</evidence>
<feature type="region of interest" description="Disordered" evidence="1">
    <location>
        <begin position="179"/>
        <end position="208"/>
    </location>
</feature>
<reference evidence="2" key="1">
    <citation type="submission" date="2020-10" db="EMBL/GenBank/DDBJ databases">
        <title>Sequencing the genomes of 1000 actinobacteria strains.</title>
        <authorList>
            <person name="Klenk H.-P."/>
        </authorList>
    </citation>
    <scope>NUCLEOTIDE SEQUENCE</scope>
    <source>
        <strain evidence="2">DSM 46832</strain>
    </source>
</reference>
<dbReference type="EMBL" id="JADBEB010000001">
    <property type="protein sequence ID" value="MBE1488350.1"/>
    <property type="molecule type" value="Genomic_DNA"/>
</dbReference>
<dbReference type="InterPro" id="IPR027417">
    <property type="entry name" value="P-loop_NTPase"/>
</dbReference>
<dbReference type="AlphaFoldDB" id="A0A927MC39"/>
<comment type="caution">
    <text evidence="2">The sequence shown here is derived from an EMBL/GenBank/DDBJ whole genome shotgun (WGS) entry which is preliminary data.</text>
</comment>
<keyword evidence="3" id="KW-1185">Reference proteome</keyword>
<evidence type="ECO:0000313" key="2">
    <source>
        <dbReference type="EMBL" id="MBE1488350.1"/>
    </source>
</evidence>
<gene>
    <name evidence="2" type="ORF">H4W31_003988</name>
</gene>
<dbReference type="Proteomes" id="UP000649753">
    <property type="component" value="Unassembled WGS sequence"/>
</dbReference>